<name>A0A9W8I8V9_9FUNG</name>
<feature type="region of interest" description="Disordered" evidence="1">
    <location>
        <begin position="29"/>
        <end position="55"/>
    </location>
</feature>
<reference evidence="2" key="1">
    <citation type="submission" date="2022-07" db="EMBL/GenBank/DDBJ databases">
        <title>Phylogenomic reconstructions and comparative analyses of Kickxellomycotina fungi.</title>
        <authorList>
            <person name="Reynolds N.K."/>
            <person name="Stajich J.E."/>
            <person name="Barry K."/>
            <person name="Grigoriev I.V."/>
            <person name="Crous P."/>
            <person name="Smith M.E."/>
        </authorList>
    </citation>
    <scope>NUCLEOTIDE SEQUENCE</scope>
    <source>
        <strain evidence="2">NRRL 1566</strain>
    </source>
</reference>
<dbReference type="Proteomes" id="UP001139887">
    <property type="component" value="Unassembled WGS sequence"/>
</dbReference>
<accession>A0A9W8I8V9</accession>
<keyword evidence="3" id="KW-1185">Reference proteome</keyword>
<dbReference type="AlphaFoldDB" id="A0A9W8I8V9"/>
<proteinExistence type="predicted"/>
<evidence type="ECO:0000313" key="3">
    <source>
        <dbReference type="Proteomes" id="UP001139887"/>
    </source>
</evidence>
<gene>
    <name evidence="2" type="ORF">IWW36_001427</name>
</gene>
<comment type="caution">
    <text evidence="2">The sequence shown here is derived from an EMBL/GenBank/DDBJ whole genome shotgun (WGS) entry which is preliminary data.</text>
</comment>
<dbReference type="EMBL" id="JANBUW010000019">
    <property type="protein sequence ID" value="KAJ2851000.1"/>
    <property type="molecule type" value="Genomic_DNA"/>
</dbReference>
<evidence type="ECO:0000313" key="2">
    <source>
        <dbReference type="EMBL" id="KAJ2851000.1"/>
    </source>
</evidence>
<sequence length="171" mass="19996">MVKEQQQAHKQEDDIEVEELLHTIDNQLLPHEEKEQPVPNVSWSDSTSKGNNSHSSTIVVPEHFSIPCNDNYINHLLDRALLSPDSAAYQTPVLIADVLEPWMAHFEKGPIAVKSNSWVHKKRLEMSIVPRVYTRRLRERLLPLPIRKLKQNRSLREWVVLHEQLKEVKYM</sequence>
<protein>
    <submittedName>
        <fullName evidence="2">Uncharacterized protein</fullName>
    </submittedName>
</protein>
<evidence type="ECO:0000256" key="1">
    <source>
        <dbReference type="SAM" id="MobiDB-lite"/>
    </source>
</evidence>
<feature type="compositionally biased region" description="Polar residues" evidence="1">
    <location>
        <begin position="39"/>
        <end position="55"/>
    </location>
</feature>
<organism evidence="2 3">
    <name type="scientific">Coemansia brasiliensis</name>
    <dbReference type="NCBI Taxonomy" id="2650707"/>
    <lineage>
        <taxon>Eukaryota</taxon>
        <taxon>Fungi</taxon>
        <taxon>Fungi incertae sedis</taxon>
        <taxon>Zoopagomycota</taxon>
        <taxon>Kickxellomycotina</taxon>
        <taxon>Kickxellomycetes</taxon>
        <taxon>Kickxellales</taxon>
        <taxon>Kickxellaceae</taxon>
        <taxon>Coemansia</taxon>
    </lineage>
</organism>